<name>A0A8J5YQT2_9ROSI</name>
<comment type="caution">
    <text evidence="2">The sequence shown here is derived from an EMBL/GenBank/DDBJ whole genome shotgun (WGS) entry which is preliminary data.</text>
</comment>
<gene>
    <name evidence="2" type="ORF">CXB51_025425</name>
</gene>
<proteinExistence type="predicted"/>
<evidence type="ECO:0000256" key="1">
    <source>
        <dbReference type="SAM" id="MobiDB-lite"/>
    </source>
</evidence>
<keyword evidence="3" id="KW-1185">Reference proteome</keyword>
<reference evidence="2 3" key="1">
    <citation type="journal article" date="2021" name="bioRxiv">
        <title>The Gossypium anomalum genome as a resource for cotton improvement and evolutionary analysis of hybrid incompatibility.</title>
        <authorList>
            <person name="Grover C.E."/>
            <person name="Yuan D."/>
            <person name="Arick M.A."/>
            <person name="Miller E.R."/>
            <person name="Hu G."/>
            <person name="Peterson D.G."/>
            <person name="Wendel J.F."/>
            <person name="Udall J.A."/>
        </authorList>
    </citation>
    <scope>NUCLEOTIDE SEQUENCE [LARGE SCALE GENOMIC DNA]</scope>
    <source>
        <strain evidence="2">JFW-Udall</strain>
        <tissue evidence="2">Leaf</tissue>
    </source>
</reference>
<accession>A0A8J5YQT2</accession>
<dbReference type="EMBL" id="JAHUZN010000010">
    <property type="protein sequence ID" value="KAG8480715.1"/>
    <property type="molecule type" value="Genomic_DNA"/>
</dbReference>
<feature type="region of interest" description="Disordered" evidence="1">
    <location>
        <begin position="1"/>
        <end position="20"/>
    </location>
</feature>
<protein>
    <submittedName>
        <fullName evidence="2">Uncharacterized protein</fullName>
    </submittedName>
</protein>
<dbReference type="Proteomes" id="UP000701853">
    <property type="component" value="Chromosome 10"/>
</dbReference>
<organism evidence="2 3">
    <name type="scientific">Gossypium anomalum</name>
    <dbReference type="NCBI Taxonomy" id="47600"/>
    <lineage>
        <taxon>Eukaryota</taxon>
        <taxon>Viridiplantae</taxon>
        <taxon>Streptophyta</taxon>
        <taxon>Embryophyta</taxon>
        <taxon>Tracheophyta</taxon>
        <taxon>Spermatophyta</taxon>
        <taxon>Magnoliopsida</taxon>
        <taxon>eudicotyledons</taxon>
        <taxon>Gunneridae</taxon>
        <taxon>Pentapetalae</taxon>
        <taxon>rosids</taxon>
        <taxon>malvids</taxon>
        <taxon>Malvales</taxon>
        <taxon>Malvaceae</taxon>
        <taxon>Malvoideae</taxon>
        <taxon>Gossypium</taxon>
    </lineage>
</organism>
<sequence>MEVMEDDEEKARKNTKMSKKMSLNGTKKEAMVLIVEIKDLVWLIVIKGIGYL</sequence>
<evidence type="ECO:0000313" key="2">
    <source>
        <dbReference type="EMBL" id="KAG8480715.1"/>
    </source>
</evidence>
<evidence type="ECO:0000313" key="3">
    <source>
        <dbReference type="Proteomes" id="UP000701853"/>
    </source>
</evidence>
<dbReference type="AlphaFoldDB" id="A0A8J5YQT2"/>